<dbReference type="EMBL" id="CDHN01000003">
    <property type="protein sequence ID" value="CEJ90020.1"/>
    <property type="molecule type" value="Genomic_DNA"/>
</dbReference>
<organism evidence="1 2">
    <name type="scientific">[Torrubiella] hemipterigena</name>
    <dbReference type="NCBI Taxonomy" id="1531966"/>
    <lineage>
        <taxon>Eukaryota</taxon>
        <taxon>Fungi</taxon>
        <taxon>Dikarya</taxon>
        <taxon>Ascomycota</taxon>
        <taxon>Pezizomycotina</taxon>
        <taxon>Sordariomycetes</taxon>
        <taxon>Hypocreomycetidae</taxon>
        <taxon>Hypocreales</taxon>
        <taxon>Clavicipitaceae</taxon>
        <taxon>Clavicipitaceae incertae sedis</taxon>
        <taxon>'Torrubiella' clade</taxon>
    </lineage>
</organism>
<gene>
    <name evidence="1" type="ORF">VHEMI05831</name>
</gene>
<name>A0A0A1THM0_9HYPO</name>
<evidence type="ECO:0000313" key="2">
    <source>
        <dbReference type="Proteomes" id="UP000039046"/>
    </source>
</evidence>
<dbReference type="AlphaFoldDB" id="A0A0A1THM0"/>
<protein>
    <submittedName>
        <fullName evidence="1">Uncharacterized protein</fullName>
    </submittedName>
</protein>
<dbReference type="STRING" id="1531966.A0A0A1THM0"/>
<dbReference type="HOGENOM" id="CLU_1723609_0_0_1"/>
<proteinExistence type="predicted"/>
<accession>A0A0A1THM0</accession>
<evidence type="ECO:0000313" key="1">
    <source>
        <dbReference type="EMBL" id="CEJ90020.1"/>
    </source>
</evidence>
<reference evidence="1 2" key="1">
    <citation type="journal article" date="2015" name="Genome Announc.">
        <title>Draft Genome Sequence and Gene Annotation of the Entomopathogenic Fungus Verticillium hemipterigenum.</title>
        <authorList>
            <person name="Horn F."/>
            <person name="Habel A."/>
            <person name="Scharf D.H."/>
            <person name="Dworschak J."/>
            <person name="Brakhage A.A."/>
            <person name="Guthke R."/>
            <person name="Hertweck C."/>
            <person name="Linde J."/>
        </authorList>
    </citation>
    <scope>NUCLEOTIDE SEQUENCE [LARGE SCALE GENOMIC DNA]</scope>
</reference>
<dbReference type="OrthoDB" id="4424523at2759"/>
<dbReference type="Proteomes" id="UP000039046">
    <property type="component" value="Unassembled WGS sequence"/>
</dbReference>
<keyword evidence="2" id="KW-1185">Reference proteome</keyword>
<sequence length="152" mass="17608">MALRPKVCGWSTPALNLQLYLNMPGLAEFVRTKAQWLQNPSPRTPTRSTDLNDADNLERHLHEDGHRLWGWLIYRCTYASDEQWKAFMDRLNFYIDETLEFHGGMDVKASLDVTVIEKQELFDGATPATVRYHFRQWAETAAEIKQGRVPAL</sequence>